<dbReference type="Pfam" id="PF04879">
    <property type="entry name" value="Molybdop_Fe4S4"/>
    <property type="match status" value="1"/>
</dbReference>
<reference evidence="10" key="1">
    <citation type="journal article" date="2014" name="Front. Microbiol.">
        <title>High frequency of phylogenetically diverse reductive dehalogenase-homologous genes in deep subseafloor sedimentary metagenomes.</title>
        <authorList>
            <person name="Kawai M."/>
            <person name="Futagami T."/>
            <person name="Toyoda A."/>
            <person name="Takaki Y."/>
            <person name="Nishi S."/>
            <person name="Hori S."/>
            <person name="Arai W."/>
            <person name="Tsubouchi T."/>
            <person name="Morono Y."/>
            <person name="Uchiyama I."/>
            <person name="Ito T."/>
            <person name="Fujiyama A."/>
            <person name="Inagaki F."/>
            <person name="Takami H."/>
        </authorList>
    </citation>
    <scope>NUCLEOTIDE SEQUENCE</scope>
    <source>
        <strain evidence="10">Expedition CK06-06</strain>
    </source>
</reference>
<evidence type="ECO:0000259" key="9">
    <source>
        <dbReference type="PROSITE" id="PS51669"/>
    </source>
</evidence>
<dbReference type="InterPro" id="IPR006963">
    <property type="entry name" value="Mopterin_OxRdtase_4Fe-4S_dom"/>
</dbReference>
<dbReference type="SUPFAM" id="SSF53706">
    <property type="entry name" value="Formate dehydrogenase/DMSO reductase, domains 1-3"/>
    <property type="match status" value="1"/>
</dbReference>
<evidence type="ECO:0000256" key="7">
    <source>
        <dbReference type="ARBA" id="ARBA00023004"/>
    </source>
</evidence>
<feature type="non-terminal residue" evidence="10">
    <location>
        <position position="87"/>
    </location>
</feature>
<proteinExistence type="inferred from homology"/>
<dbReference type="GO" id="GO:0030313">
    <property type="term" value="C:cell envelope"/>
    <property type="evidence" value="ECO:0007669"/>
    <property type="project" value="UniProtKB-SubCell"/>
</dbReference>
<organism evidence="10">
    <name type="scientific">marine sediment metagenome</name>
    <dbReference type="NCBI Taxonomy" id="412755"/>
    <lineage>
        <taxon>unclassified sequences</taxon>
        <taxon>metagenomes</taxon>
        <taxon>ecological metagenomes</taxon>
    </lineage>
</organism>
<dbReference type="GO" id="GO:0016491">
    <property type="term" value="F:oxidoreductase activity"/>
    <property type="evidence" value="ECO:0007669"/>
    <property type="project" value="UniProtKB-KW"/>
</dbReference>
<evidence type="ECO:0000256" key="4">
    <source>
        <dbReference type="ARBA" id="ARBA00022485"/>
    </source>
</evidence>
<keyword evidence="4" id="KW-0004">4Fe-4S</keyword>
<dbReference type="GO" id="GO:0046872">
    <property type="term" value="F:metal ion binding"/>
    <property type="evidence" value="ECO:0007669"/>
    <property type="project" value="UniProtKB-KW"/>
</dbReference>
<dbReference type="PANTHER" id="PTHR43598">
    <property type="entry name" value="TUNGSTEN-CONTAINING FORMYLMETHANOFURAN DEHYDROGENASE 2 SUBUNIT B"/>
    <property type="match status" value="1"/>
</dbReference>
<dbReference type="PROSITE" id="PS51669">
    <property type="entry name" value="4FE4S_MOW_BIS_MGD"/>
    <property type="match status" value="1"/>
</dbReference>
<evidence type="ECO:0000256" key="5">
    <source>
        <dbReference type="ARBA" id="ARBA00022723"/>
    </source>
</evidence>
<feature type="domain" description="4Fe-4S Mo/W bis-MGD-type" evidence="9">
    <location>
        <begin position="9"/>
        <end position="64"/>
    </location>
</feature>
<evidence type="ECO:0000256" key="3">
    <source>
        <dbReference type="ARBA" id="ARBA00010312"/>
    </source>
</evidence>
<dbReference type="AlphaFoldDB" id="X1UCI7"/>
<dbReference type="SMART" id="SM00926">
    <property type="entry name" value="Molybdop_Fe4S4"/>
    <property type="match status" value="1"/>
</dbReference>
<evidence type="ECO:0000256" key="1">
    <source>
        <dbReference type="ARBA" id="ARBA00001966"/>
    </source>
</evidence>
<comment type="similarity">
    <text evidence="3">Belongs to the prokaryotic molybdopterin-containing oxidoreductase family.</text>
</comment>
<dbReference type="EMBL" id="BARW01024934">
    <property type="protein sequence ID" value="GAI97585.1"/>
    <property type="molecule type" value="Genomic_DNA"/>
</dbReference>
<keyword evidence="7" id="KW-0408">Iron</keyword>
<comment type="subcellular location">
    <subcellularLocation>
        <location evidence="2">Cell envelope</location>
    </subcellularLocation>
</comment>
<evidence type="ECO:0000256" key="2">
    <source>
        <dbReference type="ARBA" id="ARBA00004196"/>
    </source>
</evidence>
<evidence type="ECO:0000256" key="6">
    <source>
        <dbReference type="ARBA" id="ARBA00023002"/>
    </source>
</evidence>
<accession>X1UCI7</accession>
<gene>
    <name evidence="10" type="ORF">S12H4_40992</name>
</gene>
<protein>
    <recommendedName>
        <fullName evidence="9">4Fe-4S Mo/W bis-MGD-type domain-containing protein</fullName>
    </recommendedName>
</protein>
<evidence type="ECO:0000313" key="10">
    <source>
        <dbReference type="EMBL" id="GAI97585.1"/>
    </source>
</evidence>
<keyword evidence="6" id="KW-0560">Oxidoreductase</keyword>
<dbReference type="Gene3D" id="3.30.200.210">
    <property type="match status" value="1"/>
</dbReference>
<evidence type="ECO:0000256" key="8">
    <source>
        <dbReference type="ARBA" id="ARBA00023014"/>
    </source>
</evidence>
<dbReference type="PANTHER" id="PTHR43598:SF5">
    <property type="entry name" value="DMSO REDUCTASE CHAIN A"/>
    <property type="match status" value="1"/>
</dbReference>
<dbReference type="GO" id="GO:0051539">
    <property type="term" value="F:4 iron, 4 sulfur cluster binding"/>
    <property type="evidence" value="ECO:0007669"/>
    <property type="project" value="UniProtKB-KW"/>
</dbReference>
<sequence length="87" mass="9714">MKKIDPTFTTVKKTVCPFCSFGCELGVVFDEFGVKGVEYIKEGSSEGRLCPRGSAAALYLNHPKRLSMPMKNGKVLEWSKLIKDLKK</sequence>
<comment type="caution">
    <text evidence="10">The sequence shown here is derived from an EMBL/GenBank/DDBJ whole genome shotgun (WGS) entry which is preliminary data.</text>
</comment>
<keyword evidence="8" id="KW-0411">Iron-sulfur</keyword>
<keyword evidence="5" id="KW-0479">Metal-binding</keyword>
<comment type="cofactor">
    <cofactor evidence="1">
        <name>[4Fe-4S] cluster</name>
        <dbReference type="ChEBI" id="CHEBI:49883"/>
    </cofactor>
</comment>
<name>X1UCI7_9ZZZZ</name>